<dbReference type="Pfam" id="PF00535">
    <property type="entry name" value="Glycos_transf_2"/>
    <property type="match status" value="1"/>
</dbReference>
<organism evidence="2 3">
    <name type="scientific">Mobilicoccus caccae</name>
    <dbReference type="NCBI Taxonomy" id="1859295"/>
    <lineage>
        <taxon>Bacteria</taxon>
        <taxon>Bacillati</taxon>
        <taxon>Actinomycetota</taxon>
        <taxon>Actinomycetes</taxon>
        <taxon>Micrococcales</taxon>
        <taxon>Dermatophilaceae</taxon>
        <taxon>Mobilicoccus</taxon>
    </lineage>
</organism>
<protein>
    <recommendedName>
        <fullName evidence="1">Glycosyltransferase 2-like domain-containing protein</fullName>
    </recommendedName>
</protein>
<dbReference type="EMBL" id="BSUO01000001">
    <property type="protein sequence ID" value="GMA38729.1"/>
    <property type="molecule type" value="Genomic_DNA"/>
</dbReference>
<dbReference type="RefSeq" id="WP_284302780.1">
    <property type="nucleotide sequence ID" value="NZ_BSUO01000001.1"/>
</dbReference>
<comment type="caution">
    <text evidence="2">The sequence shown here is derived from an EMBL/GenBank/DDBJ whole genome shotgun (WGS) entry which is preliminary data.</text>
</comment>
<dbReference type="PANTHER" id="PTHR43685:SF2">
    <property type="entry name" value="GLYCOSYLTRANSFERASE 2-LIKE DOMAIN-CONTAINING PROTEIN"/>
    <property type="match status" value="1"/>
</dbReference>
<proteinExistence type="predicted"/>
<dbReference type="SUPFAM" id="SSF53448">
    <property type="entry name" value="Nucleotide-diphospho-sugar transferases"/>
    <property type="match status" value="1"/>
</dbReference>
<dbReference type="InterPro" id="IPR001173">
    <property type="entry name" value="Glyco_trans_2-like"/>
</dbReference>
<dbReference type="Gene3D" id="3.90.550.10">
    <property type="entry name" value="Spore Coat Polysaccharide Biosynthesis Protein SpsA, Chain A"/>
    <property type="match status" value="1"/>
</dbReference>
<sequence length="302" mass="33545">MSDPRVSVLMPAYKRADTIVAAVRSALDQTWADLEVVVVDDFSCDGTAEALATIDDPRLLVLSHETNQGGNAARRTAIEASRGEFLAFLDADDLWMPTKIEKQVALLTEAGPSAGMSYTWYDLRYPDGRIEPGRRPVAAGRRLSELLQGNLIGTFSCVMVRREVVEAVGIPDPSLRSCQDWEFYIRVNDRFAITCVPEALVHYWRDDEDVNRISSSAEKVVAGHREVYARIVDRLRSLPRDEAAHGRHYFMETFANNADVRAVATVAAGTRPRQMTVAEVRFITRMMARAARKSAAAIGARS</sequence>
<dbReference type="InterPro" id="IPR050834">
    <property type="entry name" value="Glycosyltransf_2"/>
</dbReference>
<accession>A0ABQ6IPT8</accession>
<keyword evidence="3" id="KW-1185">Reference proteome</keyword>
<reference evidence="3" key="1">
    <citation type="journal article" date="2019" name="Int. J. Syst. Evol. Microbiol.">
        <title>The Global Catalogue of Microorganisms (GCM) 10K type strain sequencing project: providing services to taxonomists for standard genome sequencing and annotation.</title>
        <authorList>
            <consortium name="The Broad Institute Genomics Platform"/>
            <consortium name="The Broad Institute Genome Sequencing Center for Infectious Disease"/>
            <person name="Wu L."/>
            <person name="Ma J."/>
        </authorList>
    </citation>
    <scope>NUCLEOTIDE SEQUENCE [LARGE SCALE GENOMIC DNA]</scope>
    <source>
        <strain evidence="3">NBRC 113072</strain>
    </source>
</reference>
<evidence type="ECO:0000313" key="2">
    <source>
        <dbReference type="EMBL" id="GMA38729.1"/>
    </source>
</evidence>
<dbReference type="Proteomes" id="UP001157126">
    <property type="component" value="Unassembled WGS sequence"/>
</dbReference>
<evidence type="ECO:0000259" key="1">
    <source>
        <dbReference type="Pfam" id="PF00535"/>
    </source>
</evidence>
<name>A0ABQ6IPT8_9MICO</name>
<dbReference type="CDD" id="cd00761">
    <property type="entry name" value="Glyco_tranf_GTA_type"/>
    <property type="match status" value="1"/>
</dbReference>
<gene>
    <name evidence="2" type="ORF">GCM10025883_07740</name>
</gene>
<evidence type="ECO:0000313" key="3">
    <source>
        <dbReference type="Proteomes" id="UP001157126"/>
    </source>
</evidence>
<dbReference type="InterPro" id="IPR029044">
    <property type="entry name" value="Nucleotide-diphossugar_trans"/>
</dbReference>
<dbReference type="PANTHER" id="PTHR43685">
    <property type="entry name" value="GLYCOSYLTRANSFERASE"/>
    <property type="match status" value="1"/>
</dbReference>
<feature type="domain" description="Glycosyltransferase 2-like" evidence="1">
    <location>
        <begin position="7"/>
        <end position="168"/>
    </location>
</feature>